<evidence type="ECO:0000313" key="2">
    <source>
        <dbReference type="Proteomes" id="UP000295184"/>
    </source>
</evidence>
<comment type="caution">
    <text evidence="1">The sequence shown here is derived from an EMBL/GenBank/DDBJ whole genome shotgun (WGS) entry which is preliminary data.</text>
</comment>
<dbReference type="Gene3D" id="2.60.120.370">
    <property type="entry name" value="YhcH/YjgK/YiaL"/>
    <property type="match status" value="1"/>
</dbReference>
<proteinExistence type="predicted"/>
<name>A0A4R1QUX2_9FIRM</name>
<dbReference type="Pfam" id="PF04074">
    <property type="entry name" value="DUF386"/>
    <property type="match status" value="1"/>
</dbReference>
<dbReference type="NCBIfam" id="TIGR00022">
    <property type="entry name" value="YhcH/YjgK/YiaL family protein"/>
    <property type="match status" value="1"/>
</dbReference>
<dbReference type="PANTHER" id="PTHR34986:SF1">
    <property type="entry name" value="PROTEIN YIAL"/>
    <property type="match status" value="1"/>
</dbReference>
<dbReference type="SUPFAM" id="SSF51197">
    <property type="entry name" value="Clavaminate synthase-like"/>
    <property type="match status" value="1"/>
</dbReference>
<dbReference type="STRING" id="1650663.GCA_001486665_01101"/>
<accession>A0A4R1QUX2</accession>
<dbReference type="AlphaFoldDB" id="A0A4R1QUX2"/>
<protein>
    <submittedName>
        <fullName evidence="1">YhcH/YjgK/YiaL family protein</fullName>
    </submittedName>
</protein>
<dbReference type="EMBL" id="SLUM01000009">
    <property type="protein sequence ID" value="TCL57756.1"/>
    <property type="molecule type" value="Genomic_DNA"/>
</dbReference>
<dbReference type="InterPro" id="IPR037012">
    <property type="entry name" value="NanQ/TabA/YiaL_sf"/>
</dbReference>
<dbReference type="PANTHER" id="PTHR34986">
    <property type="entry name" value="EVOLVED BETA-GALACTOSIDASE SUBUNIT BETA"/>
    <property type="match status" value="1"/>
</dbReference>
<evidence type="ECO:0000313" key="1">
    <source>
        <dbReference type="EMBL" id="TCL57756.1"/>
    </source>
</evidence>
<dbReference type="InterPro" id="IPR004375">
    <property type="entry name" value="NanQ/TabA/YiaL"/>
</dbReference>
<reference evidence="1 2" key="1">
    <citation type="submission" date="2019-03" db="EMBL/GenBank/DDBJ databases">
        <title>Genomic Encyclopedia of Type Strains, Phase IV (KMG-IV): sequencing the most valuable type-strain genomes for metagenomic binning, comparative biology and taxonomic classification.</title>
        <authorList>
            <person name="Goeker M."/>
        </authorList>
    </citation>
    <scope>NUCLEOTIDE SEQUENCE [LARGE SCALE GENOMIC DNA]</scope>
    <source>
        <strain evidence="1 2">DSM 100451</strain>
    </source>
</reference>
<dbReference type="GeneID" id="97380729"/>
<gene>
    <name evidence="1" type="ORF">EDD77_10930</name>
</gene>
<dbReference type="RefSeq" id="WP_058963580.1">
    <property type="nucleotide sequence ID" value="NZ_CABKVM010000015.1"/>
</dbReference>
<dbReference type="GO" id="GO:0005829">
    <property type="term" value="C:cytosol"/>
    <property type="evidence" value="ECO:0007669"/>
    <property type="project" value="TreeGrafter"/>
</dbReference>
<dbReference type="Proteomes" id="UP000295184">
    <property type="component" value="Unassembled WGS sequence"/>
</dbReference>
<organism evidence="1 2">
    <name type="scientific">Allofournierella massiliensis</name>
    <dbReference type="NCBI Taxonomy" id="1650663"/>
    <lineage>
        <taxon>Bacteria</taxon>
        <taxon>Bacillati</taxon>
        <taxon>Bacillota</taxon>
        <taxon>Clostridia</taxon>
        <taxon>Eubacteriales</taxon>
        <taxon>Oscillospiraceae</taxon>
        <taxon>Allofournierella</taxon>
    </lineage>
</organism>
<sequence length="156" mass="17287">MIYDNFSNLSAYKGFSKGLDKVIEWAKTHKVEELPLGRTEIDGSRVFVNVMEADTRPEAGAHYEVHHKYMDLQMDIEGCEDFEVPSSYCQDEKGFDDAADIGFGDGPVGDLGHLGGGKFALFLAGEPHMPTLSNGSCTHVKKAVFKILSNEYYDEV</sequence>
<dbReference type="OrthoDB" id="9792756at2"/>